<evidence type="ECO:0000313" key="1">
    <source>
        <dbReference type="Ensembl" id="ENSCINP00000033594.1"/>
    </source>
</evidence>
<protein>
    <submittedName>
        <fullName evidence="1">Uncharacterized protein</fullName>
    </submittedName>
</protein>
<evidence type="ECO:0000313" key="2">
    <source>
        <dbReference type="Proteomes" id="UP000008144"/>
    </source>
</evidence>
<reference evidence="1" key="3">
    <citation type="submission" date="2025-08" db="UniProtKB">
        <authorList>
            <consortium name="Ensembl"/>
        </authorList>
    </citation>
    <scope>IDENTIFICATION</scope>
</reference>
<name>H2XVB0_CIOIN</name>
<dbReference type="EMBL" id="EAAA01000324">
    <property type="status" value="NOT_ANNOTATED_CDS"/>
    <property type="molecule type" value="Genomic_DNA"/>
</dbReference>
<dbReference type="Proteomes" id="UP000008144">
    <property type="component" value="Chromosome 1"/>
</dbReference>
<reference evidence="2" key="1">
    <citation type="journal article" date="2002" name="Science">
        <title>The draft genome of Ciona intestinalis: insights into chordate and vertebrate origins.</title>
        <authorList>
            <person name="Dehal P."/>
            <person name="Satou Y."/>
            <person name="Campbell R.K."/>
            <person name="Chapman J."/>
            <person name="Degnan B."/>
            <person name="De Tomaso A."/>
            <person name="Davidson B."/>
            <person name="Di Gregorio A."/>
            <person name="Gelpke M."/>
            <person name="Goodstein D.M."/>
            <person name="Harafuji N."/>
            <person name="Hastings K.E."/>
            <person name="Ho I."/>
            <person name="Hotta K."/>
            <person name="Huang W."/>
            <person name="Kawashima T."/>
            <person name="Lemaire P."/>
            <person name="Martinez D."/>
            <person name="Meinertzhagen I.A."/>
            <person name="Necula S."/>
            <person name="Nonaka M."/>
            <person name="Putnam N."/>
            <person name="Rash S."/>
            <person name="Saiga H."/>
            <person name="Satake M."/>
            <person name="Terry A."/>
            <person name="Yamada L."/>
            <person name="Wang H.G."/>
            <person name="Awazu S."/>
            <person name="Azumi K."/>
            <person name="Boore J."/>
            <person name="Branno M."/>
            <person name="Chin-Bow S."/>
            <person name="DeSantis R."/>
            <person name="Doyle S."/>
            <person name="Francino P."/>
            <person name="Keys D.N."/>
            <person name="Haga S."/>
            <person name="Hayashi H."/>
            <person name="Hino K."/>
            <person name="Imai K.S."/>
            <person name="Inaba K."/>
            <person name="Kano S."/>
            <person name="Kobayashi K."/>
            <person name="Kobayashi M."/>
            <person name="Lee B.I."/>
            <person name="Makabe K.W."/>
            <person name="Manohar C."/>
            <person name="Matassi G."/>
            <person name="Medina M."/>
            <person name="Mochizuki Y."/>
            <person name="Mount S."/>
            <person name="Morishita T."/>
            <person name="Miura S."/>
            <person name="Nakayama A."/>
            <person name="Nishizaka S."/>
            <person name="Nomoto H."/>
            <person name="Ohta F."/>
            <person name="Oishi K."/>
            <person name="Rigoutsos I."/>
            <person name="Sano M."/>
            <person name="Sasaki A."/>
            <person name="Sasakura Y."/>
            <person name="Shoguchi E."/>
            <person name="Shin-i T."/>
            <person name="Spagnuolo A."/>
            <person name="Stainier D."/>
            <person name="Suzuki M.M."/>
            <person name="Tassy O."/>
            <person name="Takatori N."/>
            <person name="Tokuoka M."/>
            <person name="Yagi K."/>
            <person name="Yoshizaki F."/>
            <person name="Wada S."/>
            <person name="Zhang C."/>
            <person name="Hyatt P.D."/>
            <person name="Larimer F."/>
            <person name="Detter C."/>
            <person name="Doggett N."/>
            <person name="Glavina T."/>
            <person name="Hawkins T."/>
            <person name="Richardson P."/>
            <person name="Lucas S."/>
            <person name="Kohara Y."/>
            <person name="Levine M."/>
            <person name="Satoh N."/>
            <person name="Rokhsar D.S."/>
        </authorList>
    </citation>
    <scope>NUCLEOTIDE SEQUENCE [LARGE SCALE GENOMIC DNA]</scope>
</reference>
<sequence>MLNLDSMYDKPLLRFTEHNFSHFVVVFLPTP</sequence>
<accession>H2XVB0</accession>
<dbReference type="HOGENOM" id="CLU_3399276_0_0_1"/>
<keyword evidence="2" id="KW-1185">Reference proteome</keyword>
<proteinExistence type="predicted"/>
<reference evidence="1" key="4">
    <citation type="submission" date="2025-09" db="UniProtKB">
        <authorList>
            <consortium name="Ensembl"/>
        </authorList>
    </citation>
    <scope>IDENTIFICATION</scope>
</reference>
<dbReference type="Ensembl" id="ENSCINT00000031222.1">
    <property type="protein sequence ID" value="ENSCINP00000033594.1"/>
    <property type="gene ID" value="ENSCING00000021292.1"/>
</dbReference>
<dbReference type="AlphaFoldDB" id="H2XVB0"/>
<reference evidence="1" key="2">
    <citation type="journal article" date="2008" name="Genome Biol.">
        <title>Improved genome assembly and evidence-based global gene model set for the chordate Ciona intestinalis: new insight into intron and operon populations.</title>
        <authorList>
            <person name="Satou Y."/>
            <person name="Mineta K."/>
            <person name="Ogasawara M."/>
            <person name="Sasakura Y."/>
            <person name="Shoguchi E."/>
            <person name="Ueno K."/>
            <person name="Yamada L."/>
            <person name="Matsumoto J."/>
            <person name="Wasserscheid J."/>
            <person name="Dewar K."/>
            <person name="Wiley G.B."/>
            <person name="Macmil S.L."/>
            <person name="Roe B.A."/>
            <person name="Zeller R.W."/>
            <person name="Hastings K.E."/>
            <person name="Lemaire P."/>
            <person name="Lindquist E."/>
            <person name="Endo T."/>
            <person name="Hotta K."/>
            <person name="Inaba K."/>
        </authorList>
    </citation>
    <scope>NUCLEOTIDE SEQUENCE [LARGE SCALE GENOMIC DNA]</scope>
    <source>
        <strain evidence="1">wild type</strain>
    </source>
</reference>
<organism evidence="1 2">
    <name type="scientific">Ciona intestinalis</name>
    <name type="common">Transparent sea squirt</name>
    <name type="synonym">Ascidia intestinalis</name>
    <dbReference type="NCBI Taxonomy" id="7719"/>
    <lineage>
        <taxon>Eukaryota</taxon>
        <taxon>Metazoa</taxon>
        <taxon>Chordata</taxon>
        <taxon>Tunicata</taxon>
        <taxon>Ascidiacea</taxon>
        <taxon>Phlebobranchia</taxon>
        <taxon>Cionidae</taxon>
        <taxon>Ciona</taxon>
    </lineage>
</organism>
<dbReference type="InParanoid" id="H2XVB0"/>